<keyword evidence="2" id="KW-1185">Reference proteome</keyword>
<sequence length="132" mass="13836">MLPRPSTPLATVAAASVNALAVPVVAPDVFVPRIITPNQDTVWVKGATVEVTWDTSDAPAVISKGSAVGLNKADIPIDRYSKPGNFLAEDFDLRAGSVSIVVPSDIDAGDDHSITLFSDSSNRGEQFSIIDS</sequence>
<dbReference type="EMBL" id="JAACJM010000003">
    <property type="protein sequence ID" value="KAF5373797.1"/>
    <property type="molecule type" value="Genomic_DNA"/>
</dbReference>
<dbReference type="Proteomes" id="UP000559256">
    <property type="component" value="Unassembled WGS sequence"/>
</dbReference>
<gene>
    <name evidence="1" type="ORF">D9758_000956</name>
</gene>
<organism evidence="1 2">
    <name type="scientific">Tetrapyrgos nigripes</name>
    <dbReference type="NCBI Taxonomy" id="182062"/>
    <lineage>
        <taxon>Eukaryota</taxon>
        <taxon>Fungi</taxon>
        <taxon>Dikarya</taxon>
        <taxon>Basidiomycota</taxon>
        <taxon>Agaricomycotina</taxon>
        <taxon>Agaricomycetes</taxon>
        <taxon>Agaricomycetidae</taxon>
        <taxon>Agaricales</taxon>
        <taxon>Marasmiineae</taxon>
        <taxon>Marasmiaceae</taxon>
        <taxon>Tetrapyrgos</taxon>
    </lineage>
</organism>
<accession>A0A8H5GZB6</accession>
<dbReference type="OrthoDB" id="2973648at2759"/>
<protein>
    <submittedName>
        <fullName evidence="1">Uncharacterized protein</fullName>
    </submittedName>
</protein>
<dbReference type="AlphaFoldDB" id="A0A8H5GZB6"/>
<comment type="caution">
    <text evidence="1">The sequence shown here is derived from an EMBL/GenBank/DDBJ whole genome shotgun (WGS) entry which is preliminary data.</text>
</comment>
<proteinExistence type="predicted"/>
<reference evidence="1 2" key="1">
    <citation type="journal article" date="2020" name="ISME J.">
        <title>Uncovering the hidden diversity of litter-decomposition mechanisms in mushroom-forming fungi.</title>
        <authorList>
            <person name="Floudas D."/>
            <person name="Bentzer J."/>
            <person name="Ahren D."/>
            <person name="Johansson T."/>
            <person name="Persson P."/>
            <person name="Tunlid A."/>
        </authorList>
    </citation>
    <scope>NUCLEOTIDE SEQUENCE [LARGE SCALE GENOMIC DNA]</scope>
    <source>
        <strain evidence="1 2">CBS 291.85</strain>
    </source>
</reference>
<name>A0A8H5GZB6_9AGAR</name>
<evidence type="ECO:0000313" key="2">
    <source>
        <dbReference type="Proteomes" id="UP000559256"/>
    </source>
</evidence>
<evidence type="ECO:0000313" key="1">
    <source>
        <dbReference type="EMBL" id="KAF5373797.1"/>
    </source>
</evidence>